<evidence type="ECO:0008006" key="3">
    <source>
        <dbReference type="Google" id="ProtNLM"/>
    </source>
</evidence>
<dbReference type="EMBL" id="FOES01000012">
    <property type="protein sequence ID" value="SEQ36658.1"/>
    <property type="molecule type" value="Genomic_DNA"/>
</dbReference>
<evidence type="ECO:0000313" key="2">
    <source>
        <dbReference type="Proteomes" id="UP000199427"/>
    </source>
</evidence>
<evidence type="ECO:0000313" key="1">
    <source>
        <dbReference type="EMBL" id="SEQ36658.1"/>
    </source>
</evidence>
<dbReference type="AlphaFoldDB" id="A0A1H9FH67"/>
<proteinExistence type="predicted"/>
<keyword evidence="2" id="KW-1185">Reference proteome</keyword>
<dbReference type="Proteomes" id="UP000199427">
    <property type="component" value="Unassembled WGS sequence"/>
</dbReference>
<accession>A0A1H9FH67</accession>
<sequence>MAQLIKLKDYISRYETGMFRYPGQFIRMKKEQYDKLIYRWEQEKHEIDSQESISTDLEEDKKSFFNRLFNRKKVIDVWDDEEEQTNLPENEQDLKYYFLDEVFSTQLKWASSTLQEVSYFDQSYERDPWLKYFLQRFPDTYLVFYQPIFKLKKATIEGEVIILTPTELMCISILDRRYSNTTFKPIDDRKWLAIEGGQEKTIVNPVIDLKRMERLLKSILDYYELDFPVKKYLFAKSNQIAHQSVPYQTEFIDQDDYESWFQKQRQSTYPIKAQQLKVGEKLLEHTQRTYVKRPVWVEDESPVDEGS</sequence>
<dbReference type="STRING" id="571933.SAMN05216362_11212"/>
<organism evidence="1 2">
    <name type="scientific">Piscibacillus halophilus</name>
    <dbReference type="NCBI Taxonomy" id="571933"/>
    <lineage>
        <taxon>Bacteria</taxon>
        <taxon>Bacillati</taxon>
        <taxon>Bacillota</taxon>
        <taxon>Bacilli</taxon>
        <taxon>Bacillales</taxon>
        <taxon>Bacillaceae</taxon>
        <taxon>Piscibacillus</taxon>
    </lineage>
</organism>
<name>A0A1H9FH67_9BACI</name>
<reference evidence="1 2" key="1">
    <citation type="submission" date="2016-10" db="EMBL/GenBank/DDBJ databases">
        <authorList>
            <person name="de Groot N.N."/>
        </authorList>
    </citation>
    <scope>NUCLEOTIDE SEQUENCE [LARGE SCALE GENOMIC DNA]</scope>
    <source>
        <strain evidence="1 2">DSM 21633</strain>
    </source>
</reference>
<protein>
    <recommendedName>
        <fullName evidence="3">Nuclease-related domain-containing protein</fullName>
    </recommendedName>
</protein>
<dbReference type="RefSeq" id="WP_091773379.1">
    <property type="nucleotide sequence ID" value="NZ_CAESCL010000040.1"/>
</dbReference>
<gene>
    <name evidence="1" type="ORF">SAMN05216362_11212</name>
</gene>